<feature type="domain" description="Ribosome maturation factor RimP C-terminal" evidence="5">
    <location>
        <begin position="76"/>
        <end position="138"/>
    </location>
</feature>
<dbReference type="PANTHER" id="PTHR33867:SF1">
    <property type="entry name" value="RIBOSOME MATURATION FACTOR RIMP"/>
    <property type="match status" value="1"/>
</dbReference>
<dbReference type="Gene3D" id="3.30.300.70">
    <property type="entry name" value="RimP-like superfamily, N-terminal"/>
    <property type="match status" value="1"/>
</dbReference>
<evidence type="ECO:0000259" key="4">
    <source>
        <dbReference type="Pfam" id="PF02576"/>
    </source>
</evidence>
<evidence type="ECO:0000313" key="7">
    <source>
        <dbReference type="Proteomes" id="UP000627715"/>
    </source>
</evidence>
<dbReference type="AlphaFoldDB" id="A0A916QL30"/>
<dbReference type="InterPro" id="IPR028989">
    <property type="entry name" value="RimP_N"/>
</dbReference>
<dbReference type="GO" id="GO:0005829">
    <property type="term" value="C:cytosol"/>
    <property type="evidence" value="ECO:0007669"/>
    <property type="project" value="TreeGrafter"/>
</dbReference>
<sequence length="139" mass="15398">MLQPAIEVLGLELWGVEYLTKGRSALLRVYIDSEEGVTIDDCEKVSRQISAILDVEDPIAGEYTLEVSSPGLDRPLFAAEHYTAYVGEVINVRLSSPIDGRRKFKGVLNSADPQKIVMTVDNQPVEILFSQIEKANVAY</sequence>
<gene>
    <name evidence="3 6" type="primary">rimP</name>
    <name evidence="6" type="ORF">GCM10011403_18230</name>
</gene>
<name>A0A916QL30_9GAMM</name>
<protein>
    <recommendedName>
        <fullName evidence="3">Ribosome maturation factor RimP</fullName>
    </recommendedName>
</protein>
<dbReference type="SUPFAM" id="SSF75420">
    <property type="entry name" value="YhbC-like, N-terminal domain"/>
    <property type="match status" value="1"/>
</dbReference>
<dbReference type="GO" id="GO:0000028">
    <property type="term" value="P:ribosomal small subunit assembly"/>
    <property type="evidence" value="ECO:0007669"/>
    <property type="project" value="TreeGrafter"/>
</dbReference>
<keyword evidence="1 3" id="KW-0963">Cytoplasm</keyword>
<comment type="caution">
    <text evidence="6">The sequence shown here is derived from an EMBL/GenBank/DDBJ whole genome shotgun (WGS) entry which is preliminary data.</text>
</comment>
<dbReference type="EMBL" id="BMIY01000007">
    <property type="protein sequence ID" value="GFZ75886.1"/>
    <property type="molecule type" value="Genomic_DNA"/>
</dbReference>
<reference evidence="6" key="1">
    <citation type="journal article" date="2014" name="Int. J. Syst. Evol. Microbiol.">
        <title>Complete genome sequence of Corynebacterium casei LMG S-19264T (=DSM 44701T), isolated from a smear-ripened cheese.</title>
        <authorList>
            <consortium name="US DOE Joint Genome Institute (JGI-PGF)"/>
            <person name="Walter F."/>
            <person name="Albersmeier A."/>
            <person name="Kalinowski J."/>
            <person name="Ruckert C."/>
        </authorList>
    </citation>
    <scope>NUCLEOTIDE SEQUENCE</scope>
    <source>
        <strain evidence="6">CGMCC 1.15425</strain>
    </source>
</reference>
<dbReference type="PANTHER" id="PTHR33867">
    <property type="entry name" value="RIBOSOME MATURATION FACTOR RIMP"/>
    <property type="match status" value="1"/>
</dbReference>
<comment type="subcellular location">
    <subcellularLocation>
        <location evidence="3">Cytoplasm</location>
    </subcellularLocation>
</comment>
<dbReference type="Gene3D" id="2.30.30.180">
    <property type="entry name" value="Ribosome maturation factor RimP, C-terminal domain"/>
    <property type="match status" value="1"/>
</dbReference>
<dbReference type="Proteomes" id="UP000627715">
    <property type="component" value="Unassembled WGS sequence"/>
</dbReference>
<keyword evidence="7" id="KW-1185">Reference proteome</keyword>
<dbReference type="InterPro" id="IPR035956">
    <property type="entry name" value="RimP_N_sf"/>
</dbReference>
<dbReference type="Pfam" id="PF02576">
    <property type="entry name" value="RimP_N"/>
    <property type="match status" value="1"/>
</dbReference>
<dbReference type="SUPFAM" id="SSF74942">
    <property type="entry name" value="YhbC-like, C-terminal domain"/>
    <property type="match status" value="1"/>
</dbReference>
<dbReference type="CDD" id="cd01734">
    <property type="entry name" value="YlxS_C"/>
    <property type="match status" value="1"/>
</dbReference>
<dbReference type="Pfam" id="PF17384">
    <property type="entry name" value="DUF150_C"/>
    <property type="match status" value="1"/>
</dbReference>
<comment type="function">
    <text evidence="3">Required for maturation of 30S ribosomal subunits.</text>
</comment>
<evidence type="ECO:0000259" key="5">
    <source>
        <dbReference type="Pfam" id="PF17384"/>
    </source>
</evidence>
<evidence type="ECO:0000256" key="2">
    <source>
        <dbReference type="ARBA" id="ARBA00022517"/>
    </source>
</evidence>
<dbReference type="GO" id="GO:0006412">
    <property type="term" value="P:translation"/>
    <property type="evidence" value="ECO:0007669"/>
    <property type="project" value="TreeGrafter"/>
</dbReference>
<organism evidence="6 7">
    <name type="scientific">Pseudohongiella nitratireducens</name>
    <dbReference type="NCBI Taxonomy" id="1768907"/>
    <lineage>
        <taxon>Bacteria</taxon>
        <taxon>Pseudomonadati</taxon>
        <taxon>Pseudomonadota</taxon>
        <taxon>Gammaproteobacteria</taxon>
        <taxon>Pseudomonadales</taxon>
        <taxon>Pseudohongiellaceae</taxon>
        <taxon>Pseudohongiella</taxon>
    </lineage>
</organism>
<dbReference type="HAMAP" id="MF_01077">
    <property type="entry name" value="RimP"/>
    <property type="match status" value="1"/>
</dbReference>
<comment type="similarity">
    <text evidence="3">Belongs to the RimP family.</text>
</comment>
<feature type="domain" description="Ribosome maturation factor RimP N-terminal" evidence="4">
    <location>
        <begin position="1"/>
        <end position="73"/>
    </location>
</feature>
<dbReference type="InterPro" id="IPR028998">
    <property type="entry name" value="RimP_C"/>
</dbReference>
<evidence type="ECO:0000256" key="1">
    <source>
        <dbReference type="ARBA" id="ARBA00022490"/>
    </source>
</evidence>
<evidence type="ECO:0000313" key="6">
    <source>
        <dbReference type="EMBL" id="GFZ75886.1"/>
    </source>
</evidence>
<dbReference type="InterPro" id="IPR036847">
    <property type="entry name" value="RimP_C_sf"/>
</dbReference>
<proteinExistence type="inferred from homology"/>
<reference evidence="6" key="2">
    <citation type="submission" date="2020-09" db="EMBL/GenBank/DDBJ databases">
        <authorList>
            <person name="Sun Q."/>
            <person name="Zhou Y."/>
        </authorList>
    </citation>
    <scope>NUCLEOTIDE SEQUENCE</scope>
    <source>
        <strain evidence="6">CGMCC 1.15425</strain>
    </source>
</reference>
<evidence type="ECO:0000256" key="3">
    <source>
        <dbReference type="HAMAP-Rule" id="MF_01077"/>
    </source>
</evidence>
<accession>A0A916QL30</accession>
<keyword evidence="2 3" id="KW-0690">Ribosome biogenesis</keyword>
<dbReference type="FunFam" id="3.30.300.70:FF:000001">
    <property type="entry name" value="Ribosome maturation factor RimP"/>
    <property type="match status" value="1"/>
</dbReference>
<dbReference type="NCBIfam" id="NF000927">
    <property type="entry name" value="PRK00092.1-1"/>
    <property type="match status" value="1"/>
</dbReference>
<dbReference type="InterPro" id="IPR003728">
    <property type="entry name" value="Ribosome_maturation_RimP"/>
</dbReference>